<dbReference type="AlphaFoldDB" id="A0A6B0YSF5"/>
<dbReference type="InterPro" id="IPR017961">
    <property type="entry name" value="DNA_pol_Y-fam_little_finger"/>
</dbReference>
<dbReference type="GO" id="GO:0006261">
    <property type="term" value="P:DNA-templated DNA replication"/>
    <property type="evidence" value="ECO:0007669"/>
    <property type="project" value="UniProtKB-UniRule"/>
</dbReference>
<dbReference type="Pfam" id="PF11798">
    <property type="entry name" value="IMS_HHH"/>
    <property type="match status" value="1"/>
</dbReference>
<evidence type="ECO:0000256" key="10">
    <source>
        <dbReference type="ARBA" id="ARBA00022763"/>
    </source>
</evidence>
<protein>
    <recommendedName>
        <fullName evidence="16">DNA polymerase IV</fullName>
        <shortName evidence="16">Pol IV</shortName>
        <ecNumber evidence="16">2.7.7.7</ecNumber>
    </recommendedName>
</protein>
<dbReference type="InterPro" id="IPR036775">
    <property type="entry name" value="DNA_pol_Y-fam_lit_finger_sf"/>
</dbReference>
<comment type="catalytic activity">
    <reaction evidence="15 16">
        <text>DNA(n) + a 2'-deoxyribonucleoside 5'-triphosphate = DNA(n+1) + diphosphate</text>
        <dbReference type="Rhea" id="RHEA:22508"/>
        <dbReference type="Rhea" id="RHEA-COMP:17339"/>
        <dbReference type="Rhea" id="RHEA-COMP:17340"/>
        <dbReference type="ChEBI" id="CHEBI:33019"/>
        <dbReference type="ChEBI" id="CHEBI:61560"/>
        <dbReference type="ChEBI" id="CHEBI:173112"/>
        <dbReference type="EC" id="2.7.7.7"/>
    </reaction>
</comment>
<dbReference type="GO" id="GO:0042276">
    <property type="term" value="P:error-prone translesion synthesis"/>
    <property type="evidence" value="ECO:0007669"/>
    <property type="project" value="TreeGrafter"/>
</dbReference>
<keyword evidence="10 16" id="KW-0227">DNA damage</keyword>
<evidence type="ECO:0000256" key="16">
    <source>
        <dbReference type="HAMAP-Rule" id="MF_01113"/>
    </source>
</evidence>
<comment type="subcellular location">
    <subcellularLocation>
        <location evidence="1 16">Cytoplasm</location>
    </subcellularLocation>
</comment>
<evidence type="ECO:0000256" key="15">
    <source>
        <dbReference type="ARBA" id="ARBA00049244"/>
    </source>
</evidence>
<dbReference type="InterPro" id="IPR043128">
    <property type="entry name" value="Rev_trsase/Diguanyl_cyclase"/>
</dbReference>
<feature type="binding site" evidence="16">
    <location>
        <position position="9"/>
    </location>
    <ligand>
        <name>Mg(2+)</name>
        <dbReference type="ChEBI" id="CHEBI:18420"/>
    </ligand>
</feature>
<evidence type="ECO:0000256" key="1">
    <source>
        <dbReference type="ARBA" id="ARBA00004496"/>
    </source>
</evidence>
<keyword evidence="7 16" id="KW-0548">Nucleotidyltransferase</keyword>
<feature type="site" description="Substrate discrimination" evidence="16">
    <location>
        <position position="14"/>
    </location>
</feature>
<dbReference type="GO" id="GO:0003887">
    <property type="term" value="F:DNA-directed DNA polymerase activity"/>
    <property type="evidence" value="ECO:0007669"/>
    <property type="project" value="UniProtKB-UniRule"/>
</dbReference>
<evidence type="ECO:0000256" key="5">
    <source>
        <dbReference type="ARBA" id="ARBA00022490"/>
    </source>
</evidence>
<organism evidence="18">
    <name type="scientific">Caldilineaceae bacterium SB0664_bin_27</name>
    <dbReference type="NCBI Taxonomy" id="2605260"/>
    <lineage>
        <taxon>Bacteria</taxon>
        <taxon>Bacillati</taxon>
        <taxon>Chloroflexota</taxon>
        <taxon>Caldilineae</taxon>
        <taxon>Caldilineales</taxon>
        <taxon>Caldilineaceae</taxon>
    </lineage>
</organism>
<dbReference type="InterPro" id="IPR043502">
    <property type="entry name" value="DNA/RNA_pol_sf"/>
</dbReference>
<name>A0A6B0YSF5_9CHLR</name>
<comment type="caution">
    <text evidence="18">The sequence shown here is derived from an EMBL/GenBank/DDBJ whole genome shotgun (WGS) entry which is preliminary data.</text>
</comment>
<dbReference type="CDD" id="cd03586">
    <property type="entry name" value="PolY_Pol_IV_kappa"/>
    <property type="match status" value="1"/>
</dbReference>
<dbReference type="Gene3D" id="3.40.1170.60">
    <property type="match status" value="1"/>
</dbReference>
<dbReference type="NCBIfam" id="NF002677">
    <property type="entry name" value="PRK02406.1"/>
    <property type="match status" value="1"/>
</dbReference>
<dbReference type="Pfam" id="PF00817">
    <property type="entry name" value="IMS"/>
    <property type="match status" value="1"/>
</dbReference>
<dbReference type="Gene3D" id="1.10.150.20">
    <property type="entry name" value="5' to 3' exonuclease, C-terminal subdomain"/>
    <property type="match status" value="1"/>
</dbReference>
<evidence type="ECO:0000256" key="2">
    <source>
        <dbReference type="ARBA" id="ARBA00010945"/>
    </source>
</evidence>
<evidence type="ECO:0000256" key="7">
    <source>
        <dbReference type="ARBA" id="ARBA00022695"/>
    </source>
</evidence>
<keyword evidence="4 16" id="KW-0515">Mutator protein</keyword>
<dbReference type="GO" id="GO:0000287">
    <property type="term" value="F:magnesium ion binding"/>
    <property type="evidence" value="ECO:0007669"/>
    <property type="project" value="UniProtKB-UniRule"/>
</dbReference>
<evidence type="ECO:0000313" key="18">
    <source>
        <dbReference type="EMBL" id="MXY93547.1"/>
    </source>
</evidence>
<dbReference type="InterPro" id="IPR001126">
    <property type="entry name" value="UmuC"/>
</dbReference>
<keyword evidence="9 16" id="KW-0479">Metal-binding</keyword>
<dbReference type="EMBL" id="VXRG01000073">
    <property type="protein sequence ID" value="MXY93547.1"/>
    <property type="molecule type" value="Genomic_DNA"/>
</dbReference>
<dbReference type="Gene3D" id="3.30.1490.100">
    <property type="entry name" value="DNA polymerase, Y-family, little finger domain"/>
    <property type="match status" value="1"/>
</dbReference>
<dbReference type="GO" id="GO:0006281">
    <property type="term" value="P:DNA repair"/>
    <property type="evidence" value="ECO:0007669"/>
    <property type="project" value="UniProtKB-UniRule"/>
</dbReference>
<keyword evidence="11 16" id="KW-0460">Magnesium</keyword>
<dbReference type="HAMAP" id="MF_01113">
    <property type="entry name" value="DNApol_IV"/>
    <property type="match status" value="1"/>
</dbReference>
<comment type="subunit">
    <text evidence="3 16">Monomer.</text>
</comment>
<evidence type="ECO:0000256" key="14">
    <source>
        <dbReference type="ARBA" id="ARBA00023204"/>
    </source>
</evidence>
<evidence type="ECO:0000256" key="9">
    <source>
        <dbReference type="ARBA" id="ARBA00022723"/>
    </source>
</evidence>
<accession>A0A6B0YSF5</accession>
<keyword evidence="14 16" id="KW-0234">DNA repair</keyword>
<dbReference type="GO" id="GO:0009432">
    <property type="term" value="P:SOS response"/>
    <property type="evidence" value="ECO:0007669"/>
    <property type="project" value="TreeGrafter"/>
</dbReference>
<evidence type="ECO:0000256" key="13">
    <source>
        <dbReference type="ARBA" id="ARBA00023125"/>
    </source>
</evidence>
<feature type="domain" description="UmuC" evidence="17">
    <location>
        <begin position="5"/>
        <end position="191"/>
    </location>
</feature>
<dbReference type="InterPro" id="IPR024728">
    <property type="entry name" value="PolY_HhH_motif"/>
</dbReference>
<dbReference type="InterPro" id="IPR050116">
    <property type="entry name" value="DNA_polymerase-Y"/>
</dbReference>
<keyword evidence="12 16" id="KW-0239">DNA-directed DNA polymerase</keyword>
<evidence type="ECO:0000256" key="6">
    <source>
        <dbReference type="ARBA" id="ARBA00022679"/>
    </source>
</evidence>
<dbReference type="SUPFAM" id="SSF56672">
    <property type="entry name" value="DNA/RNA polymerases"/>
    <property type="match status" value="1"/>
</dbReference>
<dbReference type="InterPro" id="IPR022880">
    <property type="entry name" value="DNApol_IV"/>
</dbReference>
<comment type="cofactor">
    <cofactor evidence="16">
        <name>Mg(2+)</name>
        <dbReference type="ChEBI" id="CHEBI:18420"/>
    </cofactor>
    <text evidence="16">Binds 2 magnesium ions per subunit.</text>
</comment>
<feature type="binding site" evidence="16">
    <location>
        <position position="104"/>
    </location>
    <ligand>
        <name>Mg(2+)</name>
        <dbReference type="ChEBI" id="CHEBI:18420"/>
    </ligand>
</feature>
<dbReference type="PROSITE" id="PS50173">
    <property type="entry name" value="UMUC"/>
    <property type="match status" value="1"/>
</dbReference>
<gene>
    <name evidence="16 18" type="primary">dinB</name>
    <name evidence="18" type="ORF">F4Y42_08880</name>
</gene>
<dbReference type="EC" id="2.7.7.7" evidence="16"/>
<comment type="similarity">
    <text evidence="2 16">Belongs to the DNA polymerase type-Y family.</text>
</comment>
<sequence>MVRKILHFDLDAFYCAVEELRHPELKGTPFAVGGRPESRGVVSSCSYAARRFGIRSAMGMAQAVRLCPDLRVLPPDMREYGQISGQVMEILHCLTPLVEQLSIDEAFLEVTERPEYASELARMVQSQVQEKLGLPSSLGVATNKLVAKIATDVGKAAVRTGDYPRAVQVVPPGREAEFLAPLPVDALWGVGPRTRERLAAKGIHKVSDFLAASAEELSQQFGKLGQDLRRQAQGIDQRPIVTEREAKSISQETTFAQDVVDTETLRRVLRQQAAQVGGRLRRGGLAARTVNLKLRWTDFTTQTRQTTPSQPVDDEEEIYRIALDLLASNRPEGAAVRLVGVGCSGLIPAVKQMSIFDMAADHETLAKEDQLNEAVKALRKRFGEDAIRRGSDL</sequence>
<feature type="active site" evidence="16">
    <location>
        <position position="105"/>
    </location>
</feature>
<dbReference type="SUPFAM" id="SSF100879">
    <property type="entry name" value="Lesion bypass DNA polymerase (Y-family), little finger domain"/>
    <property type="match status" value="1"/>
</dbReference>
<dbReference type="PANTHER" id="PTHR11076">
    <property type="entry name" value="DNA REPAIR POLYMERASE UMUC / TRANSFERASE FAMILY MEMBER"/>
    <property type="match status" value="1"/>
</dbReference>
<dbReference type="FunFam" id="3.40.1170.60:FF:000001">
    <property type="entry name" value="DNA polymerase IV"/>
    <property type="match status" value="1"/>
</dbReference>
<comment type="function">
    <text evidence="16">Poorly processive, error-prone DNA polymerase involved in untargeted mutagenesis. Copies undamaged DNA at stalled replication forks, which arise in vivo from mismatched or misaligned primer ends. These misaligned primers can be extended by PolIV. Exhibits no 3'-5' exonuclease (proofreading) activity. May be involved in translesional synthesis, in conjunction with the beta clamp from PolIII.</text>
</comment>
<dbReference type="Gene3D" id="3.30.70.270">
    <property type="match status" value="1"/>
</dbReference>
<proteinExistence type="inferred from homology"/>
<dbReference type="FunFam" id="3.30.1490.100:FF:000004">
    <property type="entry name" value="DNA polymerase IV"/>
    <property type="match status" value="1"/>
</dbReference>
<evidence type="ECO:0000256" key="4">
    <source>
        <dbReference type="ARBA" id="ARBA00022457"/>
    </source>
</evidence>
<keyword evidence="5 16" id="KW-0963">Cytoplasm</keyword>
<dbReference type="GO" id="GO:0005829">
    <property type="term" value="C:cytosol"/>
    <property type="evidence" value="ECO:0007669"/>
    <property type="project" value="TreeGrafter"/>
</dbReference>
<evidence type="ECO:0000256" key="11">
    <source>
        <dbReference type="ARBA" id="ARBA00022842"/>
    </source>
</evidence>
<dbReference type="GO" id="GO:0003684">
    <property type="term" value="F:damaged DNA binding"/>
    <property type="evidence" value="ECO:0007669"/>
    <property type="project" value="InterPro"/>
</dbReference>
<keyword evidence="8 16" id="KW-0235">DNA replication</keyword>
<evidence type="ECO:0000256" key="8">
    <source>
        <dbReference type="ARBA" id="ARBA00022705"/>
    </source>
</evidence>
<keyword evidence="13 16" id="KW-0238">DNA-binding</keyword>
<dbReference type="PANTHER" id="PTHR11076:SF33">
    <property type="entry name" value="DNA POLYMERASE KAPPA"/>
    <property type="match status" value="1"/>
</dbReference>
<evidence type="ECO:0000259" key="17">
    <source>
        <dbReference type="PROSITE" id="PS50173"/>
    </source>
</evidence>
<evidence type="ECO:0000256" key="3">
    <source>
        <dbReference type="ARBA" id="ARBA00011245"/>
    </source>
</evidence>
<reference evidence="18" key="1">
    <citation type="submission" date="2019-09" db="EMBL/GenBank/DDBJ databases">
        <title>Characterisation of the sponge microbiome using genome-centric metagenomics.</title>
        <authorList>
            <person name="Engelberts J.P."/>
            <person name="Robbins S.J."/>
            <person name="De Goeij J.M."/>
            <person name="Aranda M."/>
            <person name="Bell S.C."/>
            <person name="Webster N.S."/>
        </authorList>
    </citation>
    <scope>NUCLEOTIDE SEQUENCE</scope>
    <source>
        <strain evidence="18">SB0664_bin_27</strain>
    </source>
</reference>
<dbReference type="Pfam" id="PF11799">
    <property type="entry name" value="IMS_C"/>
    <property type="match status" value="1"/>
</dbReference>
<keyword evidence="6 16" id="KW-0808">Transferase</keyword>
<evidence type="ECO:0000256" key="12">
    <source>
        <dbReference type="ARBA" id="ARBA00022932"/>
    </source>
</evidence>